<evidence type="ECO:0000256" key="3">
    <source>
        <dbReference type="SAM" id="MobiDB-lite"/>
    </source>
</evidence>
<keyword evidence="2" id="KW-0694">RNA-binding</keyword>
<feature type="region of interest" description="Disordered" evidence="3">
    <location>
        <begin position="108"/>
        <end position="134"/>
    </location>
</feature>
<dbReference type="PANTHER" id="PTHR21641">
    <property type="entry name" value="TRANSLATION INITIATION FACTOR-RELATED"/>
    <property type="match status" value="1"/>
</dbReference>
<evidence type="ECO:0000313" key="6">
    <source>
        <dbReference type="Proteomes" id="UP000030752"/>
    </source>
</evidence>
<dbReference type="InterPro" id="IPR001253">
    <property type="entry name" value="TIF_eIF-1A"/>
</dbReference>
<feature type="domain" description="S1-like" evidence="4">
    <location>
        <begin position="25"/>
        <end position="91"/>
    </location>
</feature>
<dbReference type="Pfam" id="PF01176">
    <property type="entry name" value="eIF-1a"/>
    <property type="match status" value="1"/>
</dbReference>
<dbReference type="Proteomes" id="UP000030752">
    <property type="component" value="Unassembled WGS sequence"/>
</dbReference>
<dbReference type="InterPro" id="IPR039294">
    <property type="entry name" value="EIF1AD"/>
</dbReference>
<protein>
    <recommendedName>
        <fullName evidence="4">S1-like domain-containing protein</fullName>
    </recommendedName>
</protein>
<dbReference type="GO" id="GO:0005634">
    <property type="term" value="C:nucleus"/>
    <property type="evidence" value="ECO:0007669"/>
    <property type="project" value="TreeGrafter"/>
</dbReference>
<dbReference type="VEuPathDB" id="FungiDB:HMPREF1541_09994"/>
<dbReference type="OrthoDB" id="1738325at2759"/>
<feature type="region of interest" description="Disordered" evidence="3">
    <location>
        <begin position="1"/>
        <end position="23"/>
    </location>
</feature>
<dbReference type="eggNOG" id="KOG2925">
    <property type="taxonomic scope" value="Eukaryota"/>
</dbReference>
<sequence>MAPPRRKLQATVQETLTPPDSISSNQTLARLASAKGKNLYEVETPASKTLLVELDARFRSTIWLKRGSYVLVDIGSLADRDNKIDGEIVNVVRDEKAWRKAPYWPKEFSKRPAATESDDDESTVGKMPPTDEDE</sequence>
<dbReference type="GO" id="GO:0003723">
    <property type="term" value="F:RNA binding"/>
    <property type="evidence" value="ECO:0007669"/>
    <property type="project" value="UniProtKB-KW"/>
</dbReference>
<dbReference type="SUPFAM" id="SSF50249">
    <property type="entry name" value="Nucleic acid-binding proteins"/>
    <property type="match status" value="1"/>
</dbReference>
<dbReference type="Gene3D" id="2.40.50.140">
    <property type="entry name" value="Nucleic acid-binding proteins"/>
    <property type="match status" value="1"/>
</dbReference>
<dbReference type="RefSeq" id="XP_008712887.1">
    <property type="nucleotide sequence ID" value="XM_008714665.1"/>
</dbReference>
<dbReference type="GO" id="GO:0003743">
    <property type="term" value="F:translation initiation factor activity"/>
    <property type="evidence" value="ECO:0007669"/>
    <property type="project" value="InterPro"/>
</dbReference>
<dbReference type="AlphaFoldDB" id="W2S8W3"/>
<dbReference type="PANTHER" id="PTHR21641:SF0">
    <property type="entry name" value="RNA-BINDING PROTEIN EIF1AD-RELATED"/>
    <property type="match status" value="1"/>
</dbReference>
<comment type="similarity">
    <text evidence="1">Belongs to the EIF1AD family.</text>
</comment>
<dbReference type="InterPro" id="IPR012340">
    <property type="entry name" value="NA-bd_OB-fold"/>
</dbReference>
<accession>W2S8W3</accession>
<evidence type="ECO:0000259" key="4">
    <source>
        <dbReference type="Pfam" id="PF01176"/>
    </source>
</evidence>
<proteinExistence type="inferred from homology"/>
<evidence type="ECO:0000256" key="1">
    <source>
        <dbReference type="ARBA" id="ARBA00007340"/>
    </source>
</evidence>
<dbReference type="InParanoid" id="W2S8W3"/>
<dbReference type="HOGENOM" id="CLU_106477_4_0_1"/>
<feature type="compositionally biased region" description="Polar residues" evidence="3">
    <location>
        <begin position="10"/>
        <end position="23"/>
    </location>
</feature>
<dbReference type="InterPro" id="IPR006196">
    <property type="entry name" value="RNA-binding_domain_S1_IF1"/>
</dbReference>
<name>W2S8W3_CYPE1</name>
<gene>
    <name evidence="5" type="ORF">HMPREF1541_09994</name>
</gene>
<keyword evidence="6" id="KW-1185">Reference proteome</keyword>
<organism evidence="5 6">
    <name type="scientific">Cyphellophora europaea (strain CBS 101466)</name>
    <name type="common">Phialophora europaea</name>
    <dbReference type="NCBI Taxonomy" id="1220924"/>
    <lineage>
        <taxon>Eukaryota</taxon>
        <taxon>Fungi</taxon>
        <taxon>Dikarya</taxon>
        <taxon>Ascomycota</taxon>
        <taxon>Pezizomycotina</taxon>
        <taxon>Eurotiomycetes</taxon>
        <taxon>Chaetothyriomycetidae</taxon>
        <taxon>Chaetothyriales</taxon>
        <taxon>Cyphellophoraceae</taxon>
        <taxon>Cyphellophora</taxon>
    </lineage>
</organism>
<dbReference type="EMBL" id="KB822713">
    <property type="protein sequence ID" value="ETN45117.1"/>
    <property type="molecule type" value="Genomic_DNA"/>
</dbReference>
<dbReference type="SMART" id="SM00652">
    <property type="entry name" value="eIF1a"/>
    <property type="match status" value="1"/>
</dbReference>
<dbReference type="STRING" id="1220924.W2S8W3"/>
<evidence type="ECO:0000256" key="2">
    <source>
        <dbReference type="ARBA" id="ARBA00022884"/>
    </source>
</evidence>
<evidence type="ECO:0000313" key="5">
    <source>
        <dbReference type="EMBL" id="ETN45117.1"/>
    </source>
</evidence>
<dbReference type="GeneID" id="19977333"/>
<reference evidence="5 6" key="1">
    <citation type="submission" date="2013-03" db="EMBL/GenBank/DDBJ databases">
        <title>The Genome Sequence of Phialophora europaea CBS 101466.</title>
        <authorList>
            <consortium name="The Broad Institute Genomics Platform"/>
            <person name="Cuomo C."/>
            <person name="de Hoog S."/>
            <person name="Gorbushina A."/>
            <person name="Walker B."/>
            <person name="Young S.K."/>
            <person name="Zeng Q."/>
            <person name="Gargeya S."/>
            <person name="Fitzgerald M."/>
            <person name="Haas B."/>
            <person name="Abouelleil A."/>
            <person name="Allen A.W."/>
            <person name="Alvarado L."/>
            <person name="Arachchi H.M."/>
            <person name="Berlin A.M."/>
            <person name="Chapman S.B."/>
            <person name="Gainer-Dewar J."/>
            <person name="Goldberg J."/>
            <person name="Griggs A."/>
            <person name="Gujja S."/>
            <person name="Hansen M."/>
            <person name="Howarth C."/>
            <person name="Imamovic A."/>
            <person name="Ireland A."/>
            <person name="Larimer J."/>
            <person name="McCowan C."/>
            <person name="Murphy C."/>
            <person name="Pearson M."/>
            <person name="Poon T.W."/>
            <person name="Priest M."/>
            <person name="Roberts A."/>
            <person name="Saif S."/>
            <person name="Shea T."/>
            <person name="Sisk P."/>
            <person name="Sykes S."/>
            <person name="Wortman J."/>
            <person name="Nusbaum C."/>
            <person name="Birren B."/>
        </authorList>
    </citation>
    <scope>NUCLEOTIDE SEQUENCE [LARGE SCALE GENOMIC DNA]</scope>
    <source>
        <strain evidence="5 6">CBS 101466</strain>
    </source>
</reference>